<reference evidence="2 3" key="1">
    <citation type="submission" date="2016-02" db="EMBL/GenBank/DDBJ databases">
        <authorList>
            <consortium name="Pathogen Informatics"/>
        </authorList>
    </citation>
    <scope>NUCLEOTIDE SEQUENCE [LARGE SCALE GENOMIC DNA]</scope>
    <source>
        <strain evidence="2 3">SS999</strain>
    </source>
</reference>
<sequence length="75" mass="7775">MSAIVEPIAAVIGAFAVTFMTPILPYALSFAAGAMIFVVVEELIPESQTNGNTDIATLGLMAGFIIMMILDVALG</sequence>
<keyword evidence="1" id="KW-0812">Transmembrane</keyword>
<keyword evidence="1" id="KW-0472">Membrane</keyword>
<proteinExistence type="predicted"/>
<evidence type="ECO:0000256" key="1">
    <source>
        <dbReference type="SAM" id="Phobius"/>
    </source>
</evidence>
<gene>
    <name evidence="2" type="ORF">ERS132536_01487</name>
</gene>
<organism evidence="2 3">
    <name type="scientific">Streptococcus suis</name>
    <dbReference type="NCBI Taxonomy" id="1307"/>
    <lineage>
        <taxon>Bacteria</taxon>
        <taxon>Bacillati</taxon>
        <taxon>Bacillota</taxon>
        <taxon>Bacilli</taxon>
        <taxon>Lactobacillales</taxon>
        <taxon>Streptococcaceae</taxon>
        <taxon>Streptococcus</taxon>
    </lineage>
</organism>
<dbReference type="EMBL" id="FIMD01000012">
    <property type="protein sequence ID" value="CYX78901.1"/>
    <property type="molecule type" value="Genomic_DNA"/>
</dbReference>
<accession>A0A123UZ11</accession>
<evidence type="ECO:0000313" key="2">
    <source>
        <dbReference type="EMBL" id="CYX78901.1"/>
    </source>
</evidence>
<dbReference type="AlphaFoldDB" id="A0A123UZ11"/>
<protein>
    <submittedName>
        <fullName evidence="2">Divalent heavy-metal cations transporter</fullName>
    </submittedName>
</protein>
<keyword evidence="1" id="KW-1133">Transmembrane helix</keyword>
<dbReference type="Proteomes" id="UP000075182">
    <property type="component" value="Unassembled WGS sequence"/>
</dbReference>
<evidence type="ECO:0000313" key="3">
    <source>
        <dbReference type="Proteomes" id="UP000075182"/>
    </source>
</evidence>
<name>A0A123UZ11_STRSU</name>
<feature type="transmembrane region" description="Helical" evidence="1">
    <location>
        <begin position="12"/>
        <end position="40"/>
    </location>
</feature>
<feature type="transmembrane region" description="Helical" evidence="1">
    <location>
        <begin position="55"/>
        <end position="74"/>
    </location>
</feature>